<feature type="compositionally biased region" description="Low complexity" evidence="1">
    <location>
        <begin position="9"/>
        <end position="19"/>
    </location>
</feature>
<sequence>MSTPTSVNGAAGAAPAHGGLSRYGHHHRSSPSLSSLYEVLADLDDNQLQYLIQEMNHTGHQNIPVTKAVSALEARNRNPSGSLNTYEAHSPPPTQEPQRQLSKSQRGKLRLQTAFRRAPSLQQRRRREADDVRDDLHPEAAGPLDTGNRRSVYSNTVDRGSHEPATTPHKREYYAADSGNLGLSNRGGGQEAPVYKRISRPDFNLPVGIDVTDLIQLLETQYISSDPRSSPSPSTLSFPSSSSPPSFFSPSPSTPALRPSPSVSSLRAGSETPEAVTNGRRPLRKQSSRLHMALDAERSASGIEQIGMSMLEPRQPWSASLSAWTPGDNRTSMGMDPFERDFRGKRPSTASDVVFEGILDVLNNQ</sequence>
<feature type="region of interest" description="Disordered" evidence="1">
    <location>
        <begin position="77"/>
        <end position="173"/>
    </location>
</feature>
<name>A0A1Q8S6C3_9PEZI</name>
<dbReference type="OrthoDB" id="4588567at2759"/>
<accession>A0A1Q8S6C3</accession>
<keyword evidence="3" id="KW-1185">Reference proteome</keyword>
<feature type="region of interest" description="Disordered" evidence="1">
    <location>
        <begin position="1"/>
        <end position="30"/>
    </location>
</feature>
<feature type="compositionally biased region" description="Low complexity" evidence="1">
    <location>
        <begin position="224"/>
        <end position="255"/>
    </location>
</feature>
<dbReference type="EMBL" id="MPGH01000012">
    <property type="protein sequence ID" value="OLN96926.1"/>
    <property type="molecule type" value="Genomic_DNA"/>
</dbReference>
<feature type="region of interest" description="Disordered" evidence="1">
    <location>
        <begin position="224"/>
        <end position="289"/>
    </location>
</feature>
<feature type="compositionally biased region" description="Polar residues" evidence="1">
    <location>
        <begin position="77"/>
        <end position="87"/>
    </location>
</feature>
<evidence type="ECO:0000313" key="3">
    <source>
        <dbReference type="Proteomes" id="UP000186583"/>
    </source>
</evidence>
<evidence type="ECO:0000256" key="1">
    <source>
        <dbReference type="SAM" id="MobiDB-lite"/>
    </source>
</evidence>
<comment type="caution">
    <text evidence="2">The sequence shown here is derived from an EMBL/GenBank/DDBJ whole genome shotgun (WGS) entry which is preliminary data.</text>
</comment>
<dbReference type="Proteomes" id="UP000186583">
    <property type="component" value="Unassembled WGS sequence"/>
</dbReference>
<protein>
    <submittedName>
        <fullName evidence="2">Uncharacterized protein</fullName>
    </submittedName>
</protein>
<organism evidence="2 3">
    <name type="scientific">Colletotrichum chlorophyti</name>
    <dbReference type="NCBI Taxonomy" id="708187"/>
    <lineage>
        <taxon>Eukaryota</taxon>
        <taxon>Fungi</taxon>
        <taxon>Dikarya</taxon>
        <taxon>Ascomycota</taxon>
        <taxon>Pezizomycotina</taxon>
        <taxon>Sordariomycetes</taxon>
        <taxon>Hypocreomycetidae</taxon>
        <taxon>Glomerellales</taxon>
        <taxon>Glomerellaceae</taxon>
        <taxon>Colletotrichum</taxon>
    </lineage>
</organism>
<dbReference type="AlphaFoldDB" id="A0A1Q8S6C3"/>
<reference evidence="2 3" key="1">
    <citation type="submission" date="2016-11" db="EMBL/GenBank/DDBJ databases">
        <title>Draft Genome Assembly of Colletotrichum chlorophyti a pathogen of herbaceous plants.</title>
        <authorList>
            <person name="Gan P."/>
            <person name="Narusaka M."/>
            <person name="Tsushima A."/>
            <person name="Narusaka Y."/>
            <person name="Takano Y."/>
            <person name="Shirasu K."/>
        </authorList>
    </citation>
    <scope>NUCLEOTIDE SEQUENCE [LARGE SCALE GENOMIC DNA]</scope>
    <source>
        <strain evidence="2 3">NTL11</strain>
    </source>
</reference>
<evidence type="ECO:0000313" key="2">
    <source>
        <dbReference type="EMBL" id="OLN96926.1"/>
    </source>
</evidence>
<proteinExistence type="predicted"/>
<feature type="compositionally biased region" description="Polar residues" evidence="1">
    <location>
        <begin position="149"/>
        <end position="158"/>
    </location>
</feature>
<gene>
    <name evidence="2" type="ORF">CCHL11_07386</name>
</gene>
<feature type="compositionally biased region" description="Basic and acidic residues" evidence="1">
    <location>
        <begin position="127"/>
        <end position="138"/>
    </location>
</feature>
<feature type="region of interest" description="Disordered" evidence="1">
    <location>
        <begin position="325"/>
        <end position="345"/>
    </location>
</feature>